<feature type="coiled-coil region" evidence="12">
    <location>
        <begin position="38"/>
        <end position="97"/>
    </location>
</feature>
<dbReference type="Pfam" id="PF00430">
    <property type="entry name" value="ATP-synt_B"/>
    <property type="match status" value="1"/>
</dbReference>
<dbReference type="InterPro" id="IPR050059">
    <property type="entry name" value="ATP_synthase_B_chain"/>
</dbReference>
<evidence type="ECO:0000313" key="14">
    <source>
        <dbReference type="EMBL" id="KUK44763.1"/>
    </source>
</evidence>
<evidence type="ECO:0000256" key="12">
    <source>
        <dbReference type="SAM" id="Coils"/>
    </source>
</evidence>
<gene>
    <name evidence="14" type="ORF">XD72_0868</name>
</gene>
<keyword evidence="12" id="KW-0175">Coiled coil</keyword>
<evidence type="ECO:0000256" key="10">
    <source>
        <dbReference type="ARBA" id="ARBA00023310"/>
    </source>
</evidence>
<organism evidence="14 15">
    <name type="scientific">Methanothrix harundinacea</name>
    <dbReference type="NCBI Taxonomy" id="301375"/>
    <lineage>
        <taxon>Archaea</taxon>
        <taxon>Methanobacteriati</taxon>
        <taxon>Methanobacteriota</taxon>
        <taxon>Stenosarchaea group</taxon>
        <taxon>Methanomicrobia</taxon>
        <taxon>Methanotrichales</taxon>
        <taxon>Methanotrichaceae</taxon>
        <taxon>Methanothrix</taxon>
    </lineage>
</organism>
<accession>A0A101FUL3</accession>
<evidence type="ECO:0000256" key="7">
    <source>
        <dbReference type="ARBA" id="ARBA00022989"/>
    </source>
</evidence>
<keyword evidence="9 13" id="KW-0472">Membrane</keyword>
<sequence length="260" mass="30880">MQIDYFTTLAQIVNFLILVLLLKHFLYAPVLKLMDERERVIASRLEEVEEKKEEAEEEAETYRKKRLEISAEHEEMLIKAKEDAKNFRADLEKKAEAEVEKSRAEWYRAVESSKKAFLDDLRERTGRQVYVISRRVLRDLADEVLERQMIRTFVERLEKMEGSEKEAFKEFYKYPEQLIVVRSAFEIPGDFQEKIKEVLRDQTETDVRVHFEIDEELISGMEMSARNAEISWSIAGYLDSLEADFSRVIEERAPKEKRVR</sequence>
<dbReference type="EMBL" id="LGFT01000016">
    <property type="protein sequence ID" value="KUK44763.1"/>
    <property type="molecule type" value="Genomic_DNA"/>
</dbReference>
<dbReference type="NCBIfam" id="TIGR03321">
    <property type="entry name" value="alt_F1F0_F0_B"/>
    <property type="match status" value="1"/>
</dbReference>
<dbReference type="GO" id="GO:0046933">
    <property type="term" value="F:proton-transporting ATP synthase activity, rotational mechanism"/>
    <property type="evidence" value="ECO:0007669"/>
    <property type="project" value="InterPro"/>
</dbReference>
<dbReference type="HAMAP" id="MF_01398">
    <property type="entry name" value="ATP_synth_b_bprime"/>
    <property type="match status" value="1"/>
</dbReference>
<comment type="function">
    <text evidence="11">F(1)F(0) ATP synthase produces ATP from ADP in the presence of a proton or sodium gradient. F-type ATPases consist of two structural domains, F(1) containing the extramembraneous catalytic core and F(0) containing the membrane proton channel, linked together by a central stalk and a peripheral stalk. During catalysis, ATP synthesis in the catalytic domain of F(1) is coupled via a rotary mechanism of the central stalk subunits to proton translocation.</text>
</comment>
<keyword evidence="10" id="KW-0066">ATP synthesis</keyword>
<evidence type="ECO:0000313" key="15">
    <source>
        <dbReference type="Proteomes" id="UP000057043"/>
    </source>
</evidence>
<reference evidence="14 15" key="1">
    <citation type="journal article" date="2015" name="MBio">
        <title>Genome-Resolved Metagenomic Analysis Reveals Roles for Candidate Phyla and Other Microbial Community Members in Biogeochemical Transformations in Oil Reservoirs.</title>
        <authorList>
            <person name="Hu P."/>
            <person name="Tom L."/>
            <person name="Singh A."/>
            <person name="Thomas B.C."/>
            <person name="Baker B.J."/>
            <person name="Piceno Y.M."/>
            <person name="Andersen G.L."/>
            <person name="Banfield J.F."/>
        </authorList>
    </citation>
    <scope>NUCLEOTIDE SEQUENCE [LARGE SCALE GENOMIC DNA]</scope>
    <source>
        <strain evidence="14">57_489</strain>
    </source>
</reference>
<keyword evidence="3" id="KW-0813">Transport</keyword>
<dbReference type="PANTHER" id="PTHR33445:SF2">
    <property type="entry name" value="ATP SYNTHASE SUBUNIT B', CHLOROPLASTIC"/>
    <property type="match status" value="1"/>
</dbReference>
<evidence type="ECO:0000256" key="11">
    <source>
        <dbReference type="ARBA" id="ARBA00025198"/>
    </source>
</evidence>
<evidence type="ECO:0000256" key="9">
    <source>
        <dbReference type="ARBA" id="ARBA00023136"/>
    </source>
</evidence>
<dbReference type="GO" id="GO:0045259">
    <property type="term" value="C:proton-transporting ATP synthase complex"/>
    <property type="evidence" value="ECO:0007669"/>
    <property type="project" value="UniProtKB-KW"/>
</dbReference>
<keyword evidence="7 13" id="KW-1133">Transmembrane helix</keyword>
<evidence type="ECO:0000256" key="3">
    <source>
        <dbReference type="ARBA" id="ARBA00022448"/>
    </source>
</evidence>
<evidence type="ECO:0000256" key="2">
    <source>
        <dbReference type="ARBA" id="ARBA00005513"/>
    </source>
</evidence>
<evidence type="ECO:0000256" key="5">
    <source>
        <dbReference type="ARBA" id="ARBA00022692"/>
    </source>
</evidence>
<keyword evidence="6" id="KW-0375">Hydrogen ion transport</keyword>
<dbReference type="PANTHER" id="PTHR33445">
    <property type="entry name" value="ATP SYNTHASE SUBUNIT B', CHLOROPLASTIC"/>
    <property type="match status" value="1"/>
</dbReference>
<comment type="caution">
    <text evidence="14">The sequence shown here is derived from an EMBL/GenBank/DDBJ whole genome shotgun (WGS) entry which is preliminary data.</text>
</comment>
<keyword evidence="4" id="KW-0138">CF(0)</keyword>
<dbReference type="InterPro" id="IPR000711">
    <property type="entry name" value="ATPase_OSCP/dsu"/>
</dbReference>
<evidence type="ECO:0000256" key="6">
    <source>
        <dbReference type="ARBA" id="ARBA00022781"/>
    </source>
</evidence>
<protein>
    <submittedName>
        <fullName evidence="14">ATP synthase subunit b</fullName>
    </submittedName>
</protein>
<keyword evidence="8" id="KW-0406">Ion transport</keyword>
<evidence type="ECO:0000256" key="13">
    <source>
        <dbReference type="SAM" id="Phobius"/>
    </source>
</evidence>
<dbReference type="CDD" id="cd06503">
    <property type="entry name" value="ATP-synt_Fo_b"/>
    <property type="match status" value="1"/>
</dbReference>
<dbReference type="AlphaFoldDB" id="A0A101FUL3"/>
<comment type="similarity">
    <text evidence="2">Belongs to the ATPase B chain family.</text>
</comment>
<name>A0A101FUL3_9EURY</name>
<proteinExistence type="inferred from homology"/>
<comment type="subcellular location">
    <subcellularLocation>
        <location evidence="1">Membrane</location>
        <topology evidence="1">Single-pass membrane protein</topology>
    </subcellularLocation>
</comment>
<feature type="transmembrane region" description="Helical" evidence="13">
    <location>
        <begin position="12"/>
        <end position="31"/>
    </location>
</feature>
<evidence type="ECO:0000256" key="8">
    <source>
        <dbReference type="ARBA" id="ARBA00023065"/>
    </source>
</evidence>
<evidence type="ECO:0000256" key="1">
    <source>
        <dbReference type="ARBA" id="ARBA00004167"/>
    </source>
</evidence>
<dbReference type="GO" id="GO:0046961">
    <property type="term" value="F:proton-transporting ATPase activity, rotational mechanism"/>
    <property type="evidence" value="ECO:0007669"/>
    <property type="project" value="TreeGrafter"/>
</dbReference>
<evidence type="ECO:0000256" key="4">
    <source>
        <dbReference type="ARBA" id="ARBA00022547"/>
    </source>
</evidence>
<dbReference type="InterPro" id="IPR017707">
    <property type="entry name" value="Alt_ATP_synth_F0_bsu"/>
</dbReference>
<dbReference type="Pfam" id="PF00213">
    <property type="entry name" value="OSCP"/>
    <property type="match status" value="1"/>
</dbReference>
<dbReference type="PATRIC" id="fig|301375.7.peg.437"/>
<keyword evidence="5 13" id="KW-0812">Transmembrane</keyword>
<dbReference type="InterPro" id="IPR002146">
    <property type="entry name" value="ATP_synth_b/b'su_bac/chlpt"/>
</dbReference>
<dbReference type="Proteomes" id="UP000057043">
    <property type="component" value="Unassembled WGS sequence"/>
</dbReference>